<dbReference type="EMBL" id="FXTU01000012">
    <property type="protein sequence ID" value="SMP34879.1"/>
    <property type="molecule type" value="Genomic_DNA"/>
</dbReference>
<dbReference type="Gene3D" id="2.40.100.10">
    <property type="entry name" value="Cyclophilin-like"/>
    <property type="match status" value="1"/>
</dbReference>
<name>A0AA45WS47_9BACL</name>
<dbReference type="PANTHER" id="PTHR34698:SF2">
    <property type="entry name" value="5-OXOPROLINASE SUBUNIT B"/>
    <property type="match status" value="1"/>
</dbReference>
<keyword evidence="3" id="KW-0067">ATP-binding</keyword>
<evidence type="ECO:0000256" key="3">
    <source>
        <dbReference type="ARBA" id="ARBA00022840"/>
    </source>
</evidence>
<dbReference type="InterPro" id="IPR003833">
    <property type="entry name" value="CT_C_D"/>
</dbReference>
<dbReference type="GO" id="GO:0016787">
    <property type="term" value="F:hydrolase activity"/>
    <property type="evidence" value="ECO:0007669"/>
    <property type="project" value="UniProtKB-KW"/>
</dbReference>
<dbReference type="SMART" id="SM00796">
    <property type="entry name" value="AHS1"/>
    <property type="match status" value="1"/>
</dbReference>
<reference evidence="6" key="1">
    <citation type="submission" date="2017-05" db="EMBL/GenBank/DDBJ databases">
        <authorList>
            <person name="Varghese N."/>
            <person name="Submissions S."/>
        </authorList>
    </citation>
    <scope>NUCLEOTIDE SEQUENCE</scope>
    <source>
        <strain evidence="6">DSM 45262</strain>
    </source>
</reference>
<feature type="region of interest" description="Disordered" evidence="4">
    <location>
        <begin position="230"/>
        <end position="250"/>
    </location>
</feature>
<dbReference type="NCBIfam" id="TIGR00370">
    <property type="entry name" value="5-oxoprolinase subunit PxpB"/>
    <property type="match status" value="1"/>
</dbReference>
<evidence type="ECO:0000313" key="6">
    <source>
        <dbReference type="EMBL" id="SMP34879.1"/>
    </source>
</evidence>
<gene>
    <name evidence="6" type="ORF">SAMN06265361_11223</name>
</gene>
<protein>
    <submittedName>
        <fullName evidence="6">Inhibitor of KinA</fullName>
    </submittedName>
</protein>
<keyword evidence="2" id="KW-0378">Hydrolase</keyword>
<feature type="domain" description="Carboxyltransferase" evidence="5">
    <location>
        <begin position="2"/>
        <end position="204"/>
    </location>
</feature>
<evidence type="ECO:0000256" key="4">
    <source>
        <dbReference type="SAM" id="MobiDB-lite"/>
    </source>
</evidence>
<sequence length="250" mass="27586">MMHVRLLGDQGLLFELDGEGARQHHEQLVFLCEMLERQRPPGIVEWIPGFAGVAVVYDPVRTSAKAVERWMRRQAAKWRPDKEKVARRVVEIPVAYGGEWGPDLADVARLNHLSEDEVIWLHTAPTYWVQMIGFVPGFAYLGGMSARIATPRLATPRPRIEAGAVGIAGRQTGIYPLATSGGWRIIGRTPLPLFQPNSAAPSLLNMGDYLRFRPCGLEEFCALQAASQTGNPPVKVTWEHGGGMSGEGEH</sequence>
<comment type="caution">
    <text evidence="6">The sequence shown here is derived from an EMBL/GenBank/DDBJ whole genome shotgun (WGS) entry which is preliminary data.</text>
</comment>
<evidence type="ECO:0000256" key="2">
    <source>
        <dbReference type="ARBA" id="ARBA00022801"/>
    </source>
</evidence>
<keyword evidence="1" id="KW-0547">Nucleotide-binding</keyword>
<evidence type="ECO:0000259" key="5">
    <source>
        <dbReference type="SMART" id="SM00796"/>
    </source>
</evidence>
<dbReference type="Pfam" id="PF02682">
    <property type="entry name" value="CT_C_D"/>
    <property type="match status" value="1"/>
</dbReference>
<keyword evidence="7" id="KW-1185">Reference proteome</keyword>
<dbReference type="AlphaFoldDB" id="A0AA45WS47"/>
<dbReference type="Proteomes" id="UP001157946">
    <property type="component" value="Unassembled WGS sequence"/>
</dbReference>
<dbReference type="InterPro" id="IPR029000">
    <property type="entry name" value="Cyclophilin-like_dom_sf"/>
</dbReference>
<dbReference type="RefSeq" id="WP_102991376.1">
    <property type="nucleotide sequence ID" value="NZ_FXTU01000012.1"/>
</dbReference>
<dbReference type="GO" id="GO:0005524">
    <property type="term" value="F:ATP binding"/>
    <property type="evidence" value="ECO:0007669"/>
    <property type="project" value="UniProtKB-KW"/>
</dbReference>
<accession>A0AA45WS47</accession>
<evidence type="ECO:0000313" key="7">
    <source>
        <dbReference type="Proteomes" id="UP001157946"/>
    </source>
</evidence>
<dbReference type="Gene3D" id="3.30.1360.40">
    <property type="match status" value="1"/>
</dbReference>
<proteinExistence type="predicted"/>
<dbReference type="SUPFAM" id="SSF50891">
    <property type="entry name" value="Cyclophilin-like"/>
    <property type="match status" value="1"/>
</dbReference>
<organism evidence="6 7">
    <name type="scientific">Laceyella tengchongensis</name>
    <dbReference type="NCBI Taxonomy" id="574699"/>
    <lineage>
        <taxon>Bacteria</taxon>
        <taxon>Bacillati</taxon>
        <taxon>Bacillota</taxon>
        <taxon>Bacilli</taxon>
        <taxon>Bacillales</taxon>
        <taxon>Thermoactinomycetaceae</taxon>
        <taxon>Laceyella</taxon>
    </lineage>
</organism>
<feature type="compositionally biased region" description="Gly residues" evidence="4">
    <location>
        <begin position="240"/>
        <end position="250"/>
    </location>
</feature>
<dbReference type="SUPFAM" id="SSF160467">
    <property type="entry name" value="PH0987 N-terminal domain-like"/>
    <property type="match status" value="1"/>
</dbReference>
<dbReference type="InterPro" id="IPR010016">
    <property type="entry name" value="PxpB"/>
</dbReference>
<dbReference type="PANTHER" id="PTHR34698">
    <property type="entry name" value="5-OXOPROLINASE SUBUNIT B"/>
    <property type="match status" value="1"/>
</dbReference>
<evidence type="ECO:0000256" key="1">
    <source>
        <dbReference type="ARBA" id="ARBA00022741"/>
    </source>
</evidence>